<reference evidence="1 2" key="2">
    <citation type="journal article" date="2022" name="Mol. Ecol. Resour.">
        <title>The genomes of chicory, endive, great burdock and yacon provide insights into Asteraceae paleo-polyploidization history and plant inulin production.</title>
        <authorList>
            <person name="Fan W."/>
            <person name="Wang S."/>
            <person name="Wang H."/>
            <person name="Wang A."/>
            <person name="Jiang F."/>
            <person name="Liu H."/>
            <person name="Zhao H."/>
            <person name="Xu D."/>
            <person name="Zhang Y."/>
        </authorList>
    </citation>
    <scope>NUCLEOTIDE SEQUENCE [LARGE SCALE GENOMIC DNA]</scope>
    <source>
        <strain evidence="2">cv. Punajuju</strain>
        <tissue evidence="1">Leaves</tissue>
    </source>
</reference>
<proteinExistence type="predicted"/>
<comment type="caution">
    <text evidence="1">The sequence shown here is derived from an EMBL/GenBank/DDBJ whole genome shotgun (WGS) entry which is preliminary data.</text>
</comment>
<dbReference type="EMBL" id="CM042015">
    <property type="protein sequence ID" value="KAI3708434.1"/>
    <property type="molecule type" value="Genomic_DNA"/>
</dbReference>
<dbReference type="Proteomes" id="UP001055811">
    <property type="component" value="Linkage Group LG07"/>
</dbReference>
<gene>
    <name evidence="1" type="ORF">L2E82_37603</name>
</gene>
<name>A0ACB9ADX8_CICIN</name>
<organism evidence="1 2">
    <name type="scientific">Cichorium intybus</name>
    <name type="common">Chicory</name>
    <dbReference type="NCBI Taxonomy" id="13427"/>
    <lineage>
        <taxon>Eukaryota</taxon>
        <taxon>Viridiplantae</taxon>
        <taxon>Streptophyta</taxon>
        <taxon>Embryophyta</taxon>
        <taxon>Tracheophyta</taxon>
        <taxon>Spermatophyta</taxon>
        <taxon>Magnoliopsida</taxon>
        <taxon>eudicotyledons</taxon>
        <taxon>Gunneridae</taxon>
        <taxon>Pentapetalae</taxon>
        <taxon>asterids</taxon>
        <taxon>campanulids</taxon>
        <taxon>Asterales</taxon>
        <taxon>Asteraceae</taxon>
        <taxon>Cichorioideae</taxon>
        <taxon>Cichorieae</taxon>
        <taxon>Cichoriinae</taxon>
        <taxon>Cichorium</taxon>
    </lineage>
</organism>
<keyword evidence="2" id="KW-1185">Reference proteome</keyword>
<evidence type="ECO:0000313" key="1">
    <source>
        <dbReference type="EMBL" id="KAI3708434.1"/>
    </source>
</evidence>
<protein>
    <submittedName>
        <fullName evidence="1">Uncharacterized protein</fullName>
    </submittedName>
</protein>
<evidence type="ECO:0000313" key="2">
    <source>
        <dbReference type="Proteomes" id="UP001055811"/>
    </source>
</evidence>
<accession>A0ACB9ADX8</accession>
<reference evidence="2" key="1">
    <citation type="journal article" date="2022" name="Mol. Ecol. Resour.">
        <title>The genomes of chicory, endive, great burdock and yacon provide insights into Asteraceae palaeo-polyploidization history and plant inulin production.</title>
        <authorList>
            <person name="Fan W."/>
            <person name="Wang S."/>
            <person name="Wang H."/>
            <person name="Wang A."/>
            <person name="Jiang F."/>
            <person name="Liu H."/>
            <person name="Zhao H."/>
            <person name="Xu D."/>
            <person name="Zhang Y."/>
        </authorList>
    </citation>
    <scope>NUCLEOTIDE SEQUENCE [LARGE SCALE GENOMIC DNA]</scope>
    <source>
        <strain evidence="2">cv. Punajuju</strain>
    </source>
</reference>
<sequence length="897" mass="101447">MFLFFFLLSASTRLFEASNNGDGGFKFEENEEPHIKRSDFPPGFLFGAGTSAYQVEGAYLEDAKSLSNWDVFCHSVGCGENGENGDIADDHYHLFLKDIELMHSLGLKAYKFSVSWSRILPRGRSGEVNPAGILFYNKIIDNLILRGIEPFVMLFHFDFPSELEEIYGSWLNPEMQEEFVHLAEICYKTFGDRVKYWITMNEPNLFIELSYQLGIFPPCHCSKPFGDCNTGNSDPKQGGSIGLVVHGYMYEPLTDSELDREAAKRAFAFDAGWALDPLIFGDYPKEMREYLGSELPIFSIDEENIMKNSIDFIGIDHYSSVYTKDCTNSTCSPIGNRAIRGFVDIVTGRDGVLIGEPTGVKLLYVVPSGMKKIVDQIKIRYNNKPMFITENGYSSPNVHEERVNVILNDVKRVEFHTKYLASLVESIREGADVRGYFIWTLMDNYEWLRGYKVRFGLYYVDRQTLTRIPKLSAKWPYGSEWKDVRRRWSLKSKSANTSITSFYVSNLSGDVRKAALWKSHSMLGNLVDVYIAGPPPSKPSRPHLSKSAVFHPAPRDDRSFADVEAGKYTQMSSPSIVLSSVQEIKDWSSSAVLVGEAKSFDNLCNFPFLVGLEGYDVSDVKFLVLAWDDSNFEAVAGRFGKILVSPCSFWNCKDISVGKMCILTALGRKNNDEVTVELDGSQHRIGEEDDEHEVDDGDDIPVAGEQNEIELEDVEINQNKSYTLRNSGRPSSGTIQFCRCGWGESLTRSRSSSSFDLNQTVEIGSRVGFHFESGNMALLGAAIGEVSSLPLDIENWWGSSEVEIEFVESVGRRAPDRYLSDKLRVLKESIQNWRRVEYEKENRKLLDLKEKVSTLDLEAESRVLNPMEVVTLRECKQQIFELEKLAKADLLQKSKVK</sequence>